<evidence type="ECO:0000313" key="5">
    <source>
        <dbReference type="EMBL" id="CAD9540726.1"/>
    </source>
</evidence>
<dbReference type="EMBL" id="HBGU01075980">
    <property type="protein sequence ID" value="CAD9540726.1"/>
    <property type="molecule type" value="Transcribed_RNA"/>
</dbReference>
<dbReference type="GO" id="GO:0000502">
    <property type="term" value="C:proteasome complex"/>
    <property type="evidence" value="ECO:0007669"/>
    <property type="project" value="UniProtKB-KW"/>
</dbReference>
<dbReference type="SUPFAM" id="SSF46785">
    <property type="entry name" value="Winged helix' DNA-binding domain"/>
    <property type="match status" value="1"/>
</dbReference>
<protein>
    <recommendedName>
        <fullName evidence="4">PCI domain-containing protein</fullName>
    </recommendedName>
</protein>
<sequence>MAELEKSIASPDVSPESIAAKEQAIHQLGELYVQNGLADKLVSLVSSLRPFFAVVPKAKTAKIVRMLIDQLSKIPNTLALQMQLCRDSIEWCKAEKRSFLRQRVQARLAALLLEGKMYTDALALLEELLKEVKRLDDKPLLVEINLVESSTHHALRNLAKAKASLTSARTAANAIYCPPLLQAQIDVNAGCLNAEEKDFKTAFSYFYEALENFDSISHPMGINCLKYMLLMKIMMNAPEDVNAIINGKPGMRHQGEGLEAMVAVAQAHKQRSLDEFEAALTKHSEHLSADPIISSHLKSLNDMLLQENICRIIEPYSVVETAHIASVMKLPLAKIEEKLSQMILDKKFRGILDAGAGCLIVYDDQSSDTTYDQALETLSNMSKVVDALSVKANNLALDKPKKEDKEEDKDKKDKKKDGKEGKDDKEKKAKDK</sequence>
<dbReference type="InterPro" id="IPR040773">
    <property type="entry name" value="Rpn6_N"/>
</dbReference>
<evidence type="ECO:0000256" key="1">
    <source>
        <dbReference type="ARBA" id="ARBA00007454"/>
    </source>
</evidence>
<keyword evidence="2" id="KW-0647">Proteasome</keyword>
<dbReference type="InterPro" id="IPR000717">
    <property type="entry name" value="PCI_dom"/>
</dbReference>
<feature type="domain" description="PCI" evidence="4">
    <location>
        <begin position="198"/>
        <end position="366"/>
    </location>
</feature>
<gene>
    <name evidence="5" type="ORF">CBRE1094_LOCUS41419</name>
</gene>
<dbReference type="Pfam" id="PF01399">
    <property type="entry name" value="PCI"/>
    <property type="match status" value="1"/>
</dbReference>
<dbReference type="InterPro" id="IPR050871">
    <property type="entry name" value="26S_Proteasome/COP9_Components"/>
</dbReference>
<accession>A0A7S2J8I1</accession>
<dbReference type="FunFam" id="1.25.40.570:FF:000007">
    <property type="entry name" value="26S proteasome non-ATPase regulatory subunit 11"/>
    <property type="match status" value="1"/>
</dbReference>
<dbReference type="Pfam" id="PF18503">
    <property type="entry name" value="RPN6_C_helix"/>
    <property type="match status" value="1"/>
</dbReference>
<feature type="region of interest" description="Disordered" evidence="3">
    <location>
        <begin position="396"/>
        <end position="432"/>
    </location>
</feature>
<dbReference type="AlphaFoldDB" id="A0A7S2J8I1"/>
<dbReference type="Pfam" id="PF18055">
    <property type="entry name" value="RPN6_N"/>
    <property type="match status" value="1"/>
</dbReference>
<dbReference type="Gene3D" id="1.25.40.570">
    <property type="match status" value="1"/>
</dbReference>
<dbReference type="GO" id="GO:0030163">
    <property type="term" value="P:protein catabolic process"/>
    <property type="evidence" value="ECO:0007669"/>
    <property type="project" value="UniProtKB-ARBA"/>
</dbReference>
<dbReference type="SMART" id="SM00753">
    <property type="entry name" value="PAM"/>
    <property type="match status" value="1"/>
</dbReference>
<comment type="similarity">
    <text evidence="1">Belongs to the proteasome subunit S9 family.</text>
</comment>
<evidence type="ECO:0000256" key="3">
    <source>
        <dbReference type="SAM" id="MobiDB-lite"/>
    </source>
</evidence>
<proteinExistence type="inferred from homology"/>
<dbReference type="PANTHER" id="PTHR10678">
    <property type="entry name" value="26S PROTEASOME NON-ATPASE REGULATORY SUBUNIT 11/COP9 SIGNALOSOME COMPLEX SUBUNIT 2"/>
    <property type="match status" value="1"/>
</dbReference>
<organism evidence="5">
    <name type="scientific">Haptolina brevifila</name>
    <dbReference type="NCBI Taxonomy" id="156173"/>
    <lineage>
        <taxon>Eukaryota</taxon>
        <taxon>Haptista</taxon>
        <taxon>Haptophyta</taxon>
        <taxon>Prymnesiophyceae</taxon>
        <taxon>Prymnesiales</taxon>
        <taxon>Prymnesiaceae</taxon>
        <taxon>Haptolina</taxon>
    </lineage>
</organism>
<name>A0A7S2J8I1_9EUKA</name>
<dbReference type="InterPro" id="IPR040780">
    <property type="entry name" value="Rpn6_C_helix"/>
</dbReference>
<evidence type="ECO:0000256" key="2">
    <source>
        <dbReference type="ARBA" id="ARBA00022942"/>
    </source>
</evidence>
<dbReference type="SMART" id="SM00088">
    <property type="entry name" value="PINT"/>
    <property type="match status" value="1"/>
</dbReference>
<dbReference type="InterPro" id="IPR036390">
    <property type="entry name" value="WH_DNA-bd_sf"/>
</dbReference>
<feature type="compositionally biased region" description="Basic and acidic residues" evidence="3">
    <location>
        <begin position="398"/>
        <end position="432"/>
    </location>
</feature>
<evidence type="ECO:0000259" key="4">
    <source>
        <dbReference type="PROSITE" id="PS50250"/>
    </source>
</evidence>
<reference evidence="5" key="1">
    <citation type="submission" date="2021-01" db="EMBL/GenBank/DDBJ databases">
        <authorList>
            <person name="Corre E."/>
            <person name="Pelletier E."/>
            <person name="Niang G."/>
            <person name="Scheremetjew M."/>
            <person name="Finn R."/>
            <person name="Kale V."/>
            <person name="Holt S."/>
            <person name="Cochrane G."/>
            <person name="Meng A."/>
            <person name="Brown T."/>
            <person name="Cohen L."/>
        </authorList>
    </citation>
    <scope>NUCLEOTIDE SEQUENCE</scope>
    <source>
        <strain evidence="5">UTEX LB 985</strain>
    </source>
</reference>
<dbReference type="PROSITE" id="PS50250">
    <property type="entry name" value="PCI"/>
    <property type="match status" value="1"/>
</dbReference>